<dbReference type="STRING" id="370622.LA66_08965"/>
<protein>
    <submittedName>
        <fullName evidence="14">ABC transporter</fullName>
    </submittedName>
</protein>
<comment type="similarity">
    <text evidence="2">Belongs to the ABC transporter superfamily.</text>
</comment>
<dbReference type="AlphaFoldDB" id="A0A0B1Q5P9"/>
<evidence type="ECO:0000256" key="2">
    <source>
        <dbReference type="ARBA" id="ARBA00005417"/>
    </source>
</evidence>
<evidence type="ECO:0000313" key="14">
    <source>
        <dbReference type="EMBL" id="KHJ54706.1"/>
    </source>
</evidence>
<keyword evidence="8" id="KW-0067">ATP-binding</keyword>
<dbReference type="InterPro" id="IPR039421">
    <property type="entry name" value="Type_1_exporter"/>
</dbReference>
<dbReference type="SMART" id="SM00382">
    <property type="entry name" value="AAA"/>
    <property type="match status" value="1"/>
</dbReference>
<evidence type="ECO:0000256" key="8">
    <source>
        <dbReference type="ARBA" id="ARBA00022840"/>
    </source>
</evidence>
<dbReference type="PROSITE" id="PS50893">
    <property type="entry name" value="ABC_TRANSPORTER_2"/>
    <property type="match status" value="1"/>
</dbReference>
<evidence type="ECO:0000256" key="7">
    <source>
        <dbReference type="ARBA" id="ARBA00022741"/>
    </source>
</evidence>
<dbReference type="GO" id="GO:0005886">
    <property type="term" value="C:plasma membrane"/>
    <property type="evidence" value="ECO:0007669"/>
    <property type="project" value="UniProtKB-SubCell"/>
</dbReference>
<evidence type="ECO:0000256" key="10">
    <source>
        <dbReference type="ARBA" id="ARBA00023136"/>
    </source>
</evidence>
<feature type="transmembrane region" description="Helical" evidence="11">
    <location>
        <begin position="255"/>
        <end position="276"/>
    </location>
</feature>
<evidence type="ECO:0000256" key="4">
    <source>
        <dbReference type="ARBA" id="ARBA00022475"/>
    </source>
</evidence>
<evidence type="ECO:0000313" key="15">
    <source>
        <dbReference type="Proteomes" id="UP000030826"/>
    </source>
</evidence>
<dbReference type="Gene3D" id="3.40.50.300">
    <property type="entry name" value="P-loop containing nucleotide triphosphate hydrolases"/>
    <property type="match status" value="1"/>
</dbReference>
<feature type="domain" description="ABC transmembrane type-1" evidence="13">
    <location>
        <begin position="34"/>
        <end position="316"/>
    </location>
</feature>
<dbReference type="Pfam" id="PF00005">
    <property type="entry name" value="ABC_tran"/>
    <property type="match status" value="1"/>
</dbReference>
<evidence type="ECO:0000259" key="12">
    <source>
        <dbReference type="PROSITE" id="PS50893"/>
    </source>
</evidence>
<dbReference type="NCBIfam" id="TIGR02204">
    <property type="entry name" value="MsbA_rel"/>
    <property type="match status" value="1"/>
</dbReference>
<dbReference type="InterPro" id="IPR036640">
    <property type="entry name" value="ABC1_TM_sf"/>
</dbReference>
<comment type="caution">
    <text evidence="14">The sequence shown here is derived from an EMBL/GenBank/DDBJ whole genome shotgun (WGS) entry which is preliminary data.</text>
</comment>
<dbReference type="FunFam" id="3.40.50.300:FF:000221">
    <property type="entry name" value="Multidrug ABC transporter ATP-binding protein"/>
    <property type="match status" value="1"/>
</dbReference>
<dbReference type="Gene3D" id="1.20.1560.10">
    <property type="entry name" value="ABC transporter type 1, transmembrane domain"/>
    <property type="match status" value="1"/>
</dbReference>
<dbReference type="PROSITE" id="PS50929">
    <property type="entry name" value="ABC_TM1F"/>
    <property type="match status" value="1"/>
</dbReference>
<keyword evidence="6 11" id="KW-0812">Transmembrane</keyword>
<dbReference type="InterPro" id="IPR003439">
    <property type="entry name" value="ABC_transporter-like_ATP-bd"/>
</dbReference>
<accession>A0A0B1Q5P9</accession>
<keyword evidence="10 11" id="KW-0472">Membrane</keyword>
<feature type="domain" description="ABC transporter" evidence="12">
    <location>
        <begin position="351"/>
        <end position="586"/>
    </location>
</feature>
<dbReference type="InterPro" id="IPR011527">
    <property type="entry name" value="ABC1_TM_dom"/>
</dbReference>
<name>A0A0B1Q5P9_9HYPH</name>
<keyword evidence="7" id="KW-0547">Nucleotide-binding</keyword>
<feature type="transmembrane region" description="Helical" evidence="11">
    <location>
        <begin position="73"/>
        <end position="94"/>
    </location>
</feature>
<dbReference type="GO" id="GO:0005524">
    <property type="term" value="F:ATP binding"/>
    <property type="evidence" value="ECO:0007669"/>
    <property type="project" value="UniProtKB-KW"/>
</dbReference>
<dbReference type="InterPro" id="IPR003593">
    <property type="entry name" value="AAA+_ATPase"/>
</dbReference>
<dbReference type="GO" id="GO:0015421">
    <property type="term" value="F:ABC-type oligopeptide transporter activity"/>
    <property type="evidence" value="ECO:0007669"/>
    <property type="project" value="TreeGrafter"/>
</dbReference>
<organism evidence="14 15">
    <name type="scientific">Aureimonas altamirensis</name>
    <dbReference type="NCBI Taxonomy" id="370622"/>
    <lineage>
        <taxon>Bacteria</taxon>
        <taxon>Pseudomonadati</taxon>
        <taxon>Pseudomonadota</taxon>
        <taxon>Alphaproteobacteria</taxon>
        <taxon>Hyphomicrobiales</taxon>
        <taxon>Aurantimonadaceae</taxon>
        <taxon>Aureimonas</taxon>
    </lineage>
</organism>
<feature type="transmembrane region" description="Helical" evidence="11">
    <location>
        <begin position="163"/>
        <end position="190"/>
    </location>
</feature>
<gene>
    <name evidence="14" type="ORF">LA66_08965</name>
</gene>
<evidence type="ECO:0000259" key="13">
    <source>
        <dbReference type="PROSITE" id="PS50929"/>
    </source>
</evidence>
<dbReference type="SUPFAM" id="SSF52540">
    <property type="entry name" value="P-loop containing nucleoside triphosphate hydrolases"/>
    <property type="match status" value="1"/>
</dbReference>
<dbReference type="PANTHER" id="PTHR43394">
    <property type="entry name" value="ATP-DEPENDENT PERMEASE MDL1, MITOCHONDRIAL"/>
    <property type="match status" value="1"/>
</dbReference>
<dbReference type="EMBL" id="JRFJ01000002">
    <property type="protein sequence ID" value="KHJ54706.1"/>
    <property type="molecule type" value="Genomic_DNA"/>
</dbReference>
<dbReference type="PROSITE" id="PS00211">
    <property type="entry name" value="ABC_TRANSPORTER_1"/>
    <property type="match status" value="1"/>
</dbReference>
<evidence type="ECO:0000256" key="3">
    <source>
        <dbReference type="ARBA" id="ARBA00022448"/>
    </source>
</evidence>
<keyword evidence="5" id="KW-0762">Sugar transport</keyword>
<dbReference type="CDD" id="cd03249">
    <property type="entry name" value="ABC_MTABC3_MDL1_MDL2"/>
    <property type="match status" value="1"/>
</dbReference>
<evidence type="ECO:0000256" key="11">
    <source>
        <dbReference type="SAM" id="Phobius"/>
    </source>
</evidence>
<proteinExistence type="inferred from homology"/>
<dbReference type="CDD" id="cd18575">
    <property type="entry name" value="ABC_6TM_bac_exporter_ABCB8_10_like"/>
    <property type="match status" value="1"/>
</dbReference>
<keyword evidence="4" id="KW-1003">Cell membrane</keyword>
<evidence type="ECO:0000256" key="9">
    <source>
        <dbReference type="ARBA" id="ARBA00022989"/>
    </source>
</evidence>
<evidence type="ECO:0000256" key="6">
    <source>
        <dbReference type="ARBA" id="ARBA00022692"/>
    </source>
</evidence>
<dbReference type="Proteomes" id="UP000030826">
    <property type="component" value="Unassembled WGS sequence"/>
</dbReference>
<dbReference type="Pfam" id="PF00664">
    <property type="entry name" value="ABC_membrane"/>
    <property type="match status" value="1"/>
</dbReference>
<dbReference type="GO" id="GO:0016887">
    <property type="term" value="F:ATP hydrolysis activity"/>
    <property type="evidence" value="ECO:0007669"/>
    <property type="project" value="InterPro"/>
</dbReference>
<dbReference type="PANTHER" id="PTHR43394:SF1">
    <property type="entry name" value="ATP-BINDING CASSETTE SUB-FAMILY B MEMBER 10, MITOCHONDRIAL"/>
    <property type="match status" value="1"/>
</dbReference>
<dbReference type="SUPFAM" id="SSF90123">
    <property type="entry name" value="ABC transporter transmembrane region"/>
    <property type="match status" value="1"/>
</dbReference>
<dbReference type="OrthoDB" id="9804259at2"/>
<dbReference type="InterPro" id="IPR011918">
    <property type="entry name" value="ABC_MsbA_ATP-bd"/>
</dbReference>
<dbReference type="RefSeq" id="WP_039191575.1">
    <property type="nucleotide sequence ID" value="NZ_JRFJ01000002.1"/>
</dbReference>
<keyword evidence="9 11" id="KW-1133">Transmembrane helix</keyword>
<comment type="subcellular location">
    <subcellularLocation>
        <location evidence="1">Cell membrane</location>
        <topology evidence="1">Multi-pass membrane protein</topology>
    </subcellularLocation>
</comment>
<evidence type="ECO:0000256" key="5">
    <source>
        <dbReference type="ARBA" id="ARBA00022597"/>
    </source>
</evidence>
<evidence type="ECO:0000256" key="1">
    <source>
        <dbReference type="ARBA" id="ARBA00004651"/>
    </source>
</evidence>
<dbReference type="GO" id="GO:0090374">
    <property type="term" value="P:oligopeptide export from mitochondrion"/>
    <property type="evidence" value="ECO:0007669"/>
    <property type="project" value="TreeGrafter"/>
</dbReference>
<dbReference type="InterPro" id="IPR017871">
    <property type="entry name" value="ABC_transporter-like_CS"/>
</dbReference>
<sequence>MAETSVAPGGAKRRNLRPLRKLLPYLAANRGLVAGAVIFLALASLTTLSLPLAVRRVIDLGFDTPDTRFVDTYFAMLVVLAGLLAVASAGRYYFVVTLGERVVASLRKDVFAQVTLLSQDFYDRTMSGEIVSRLTADTTQVKSAVGSTASLALRNAILVTGSLAMMVFTAPALSFIVIAVIPVIVVPLIAIGRQVRRKSRAAQDTLAHASAYATEAIGAMRTVQAFTAEDMATRRYAQAVDDAFEAARGTIKARAFLTAFAIFLVFSSIVAVLWIGSQQVITGDMTAGTLGQFILYAVFAASALGQLSEVWGDLALAAGATERLTELLAEEPSVPEAVPALPMPQPARGAIAFHDVSFAYPAGGMPAVSGLSFTIRPGETVAIVGPSGAGKSTVFSLIERFYDPTSGRIQMDGCDIRAVSLNALRSRIALVPQDVAAFAASIADNIAFGRSDATRDEIEAAARSAMAEGFIRDLPDGYDTRVGERGVTLSGGQRQRLAIARAILRDAPVLLLDEATSALDSQSERAVQEALETLMRGRTTLVIAHRLATVLKADRILVMSGGRIIEEGTHASLSASGGLYSELARMQFRDATERPFRGAAE</sequence>
<keyword evidence="3" id="KW-0813">Transport</keyword>
<dbReference type="InterPro" id="IPR027417">
    <property type="entry name" value="P-loop_NTPase"/>
</dbReference>
<feature type="transmembrane region" description="Helical" evidence="11">
    <location>
        <begin position="32"/>
        <end position="53"/>
    </location>
</feature>
<reference evidence="14 15" key="1">
    <citation type="submission" date="2014-09" db="EMBL/GenBank/DDBJ databases">
        <title>Isolation and characterization of Aurantimonas altamirensis ON-56566 from clinical sample following a dog bite.</title>
        <authorList>
            <person name="Eshaghi A."/>
            <person name="Li A."/>
            <person name="Shahinas D."/>
            <person name="Bahn P."/>
            <person name="Kus J.V."/>
            <person name="Patel S.N."/>
        </authorList>
    </citation>
    <scope>NUCLEOTIDE SEQUENCE [LARGE SCALE GENOMIC DNA]</scope>
    <source>
        <strain evidence="14 15">ON-56566</strain>
    </source>
</reference>